<evidence type="ECO:0000313" key="3">
    <source>
        <dbReference type="Proteomes" id="UP000494216"/>
    </source>
</evidence>
<dbReference type="Proteomes" id="UP000494216">
    <property type="component" value="Unassembled WGS sequence"/>
</dbReference>
<keyword evidence="1" id="KW-1133">Transmembrane helix</keyword>
<dbReference type="AlphaFoldDB" id="A0A8S0Y9N5"/>
<feature type="transmembrane region" description="Helical" evidence="1">
    <location>
        <begin position="14"/>
        <end position="33"/>
    </location>
</feature>
<dbReference type="EMBL" id="CADCXN010000049">
    <property type="protein sequence ID" value="CAA9890388.1"/>
    <property type="molecule type" value="Genomic_DNA"/>
</dbReference>
<keyword evidence="1" id="KW-0472">Membrane</keyword>
<feature type="transmembrane region" description="Helical" evidence="1">
    <location>
        <begin position="54"/>
        <end position="72"/>
    </location>
</feature>
<keyword evidence="1" id="KW-0812">Transmembrane</keyword>
<name>A0A8S0Y9N5_9GAMM</name>
<sequence length="100" mass="10794">MTIKSGPPIKDSRFILLISYSLLMGLGASGIFMDGTVMESRLSIDPIQKKILRMAFKTTYLLLGNLGIQFILADGAARVFGIECLEGGQLRAPESSAATR</sequence>
<gene>
    <name evidence="2" type="ORF">METHB2_210020</name>
</gene>
<proteinExistence type="predicted"/>
<reference evidence="2 3" key="1">
    <citation type="submission" date="2020-02" db="EMBL/GenBank/DDBJ databases">
        <authorList>
            <person name="Hogendoorn C."/>
        </authorList>
    </citation>
    <scope>NUCLEOTIDE SEQUENCE [LARGE SCALE GENOMIC DNA]</scope>
    <source>
        <strain evidence="2">METHB21</strain>
    </source>
</reference>
<accession>A0A8S0Y9N5</accession>
<comment type="caution">
    <text evidence="2">The sequence shown here is derived from an EMBL/GenBank/DDBJ whole genome shotgun (WGS) entry which is preliminary data.</text>
</comment>
<protein>
    <submittedName>
        <fullName evidence="2">Uncharacterized protein</fullName>
    </submittedName>
</protein>
<organism evidence="2 3">
    <name type="scientific">Candidatus Methylobacter favarea</name>
    <dbReference type="NCBI Taxonomy" id="2707345"/>
    <lineage>
        <taxon>Bacteria</taxon>
        <taxon>Pseudomonadati</taxon>
        <taxon>Pseudomonadota</taxon>
        <taxon>Gammaproteobacteria</taxon>
        <taxon>Methylococcales</taxon>
        <taxon>Methylococcaceae</taxon>
        <taxon>Methylobacter</taxon>
    </lineage>
</organism>
<keyword evidence="3" id="KW-1185">Reference proteome</keyword>
<evidence type="ECO:0000256" key="1">
    <source>
        <dbReference type="SAM" id="Phobius"/>
    </source>
</evidence>
<evidence type="ECO:0000313" key="2">
    <source>
        <dbReference type="EMBL" id="CAA9890388.1"/>
    </source>
</evidence>
<dbReference type="RefSeq" id="WP_174625326.1">
    <property type="nucleotide sequence ID" value="NZ_CADCXN010000049.1"/>
</dbReference>